<dbReference type="AlphaFoldDB" id="A0A1D1UFU2"/>
<reference evidence="4 5" key="1">
    <citation type="journal article" date="2016" name="Nat. Commun.">
        <title>Extremotolerant tardigrade genome and improved radiotolerance of human cultured cells by tardigrade-unique protein.</title>
        <authorList>
            <person name="Hashimoto T."/>
            <person name="Horikawa D.D."/>
            <person name="Saito Y."/>
            <person name="Kuwahara H."/>
            <person name="Kozuka-Hata H."/>
            <person name="Shin-I T."/>
            <person name="Minakuchi Y."/>
            <person name="Ohishi K."/>
            <person name="Motoyama A."/>
            <person name="Aizu T."/>
            <person name="Enomoto A."/>
            <person name="Kondo K."/>
            <person name="Tanaka S."/>
            <person name="Hara Y."/>
            <person name="Koshikawa S."/>
            <person name="Sagara H."/>
            <person name="Miura T."/>
            <person name="Yokobori S."/>
            <person name="Miyagawa K."/>
            <person name="Suzuki Y."/>
            <person name="Kubo T."/>
            <person name="Oyama M."/>
            <person name="Kohara Y."/>
            <person name="Fujiyama A."/>
            <person name="Arakawa K."/>
            <person name="Katayama T."/>
            <person name="Toyoda A."/>
            <person name="Kunieda T."/>
        </authorList>
    </citation>
    <scope>NUCLEOTIDE SEQUENCE [LARGE SCALE GENOMIC DNA]</scope>
    <source>
        <strain evidence="4 5">YOKOZUNA-1</strain>
    </source>
</reference>
<evidence type="ECO:0000256" key="1">
    <source>
        <dbReference type="ARBA" id="ARBA00023157"/>
    </source>
</evidence>
<dbReference type="EMBL" id="BDGG01000001">
    <property type="protein sequence ID" value="GAU88644.1"/>
    <property type="molecule type" value="Genomic_DNA"/>
</dbReference>
<accession>A0A1D1UFU2</accession>
<dbReference type="Gene3D" id="2.60.120.230">
    <property type="match status" value="2"/>
</dbReference>
<dbReference type="InterPro" id="IPR015196">
    <property type="entry name" value="PngaseF_N"/>
</dbReference>
<dbReference type="GO" id="GO:0016715">
    <property type="term" value="F:oxidoreductase activity, acting on paired donors, with incorporation or reduction of molecular oxygen, reduced ascorbate as one donor, and incorporation of one atom of oxygen"/>
    <property type="evidence" value="ECO:0007669"/>
    <property type="project" value="InterPro"/>
</dbReference>
<dbReference type="OrthoDB" id="406745at2759"/>
<feature type="domain" description="Peptide-N-glycosidase F N-terminal" evidence="3">
    <location>
        <begin position="523"/>
        <end position="647"/>
    </location>
</feature>
<dbReference type="Proteomes" id="UP000186922">
    <property type="component" value="Unassembled WGS sequence"/>
</dbReference>
<organism evidence="4 5">
    <name type="scientific">Ramazzottius varieornatus</name>
    <name type="common">Water bear</name>
    <name type="synonym">Tardigrade</name>
    <dbReference type="NCBI Taxonomy" id="947166"/>
    <lineage>
        <taxon>Eukaryota</taxon>
        <taxon>Metazoa</taxon>
        <taxon>Ecdysozoa</taxon>
        <taxon>Tardigrada</taxon>
        <taxon>Eutardigrada</taxon>
        <taxon>Parachela</taxon>
        <taxon>Hypsibioidea</taxon>
        <taxon>Ramazzottiidae</taxon>
        <taxon>Ramazzottius</taxon>
    </lineage>
</organism>
<sequence>MDKLIFGKPSSPRSATRCRRRFEDSTLSVMDPAELTSGKAYKTCVRVRFTYQNVAAGLWKNFPSFFSPRKMDYWGIKFFFLLCFLDANIKFPRTVTSLLIPEEQVQQPAQDRHEPPSRSFFRHVVPYGQRPDVQTIGWKNQVALKNIFSVPKHMADPSSSASSRRKRGTSTRDLKPGDSAPPFTIITTEGTLRYPQGVLTNVPIIIHTYDKRSGFLEALWNTPQSFDGIIRGHPLVHYIFLSTSLSAYADAHWMKKQVVGRMIQLRVPEPEMNVLLERMHFATTPAYELGNWIPDILKEWRCEDHNCGYYQASFQAESSTVPLSLSTFDCLMNDPNCAARMNGETQPVVLKRQDARYDWLPNMFVGFGSRSVPVVFAGAGCEKHPLVRNKIALLTDGACSYFKKVFSMQGSGALGVIVVANIGEAIHDINCQGSECSTVLSIPATMVPYDERIMTFARQGTFINVKFQTTQSDNFYVGIDRKGLLQEMGWLLFPSFHFFSWQVHGMDFISDLQDQVATQADLVINVFNRTKMQGDAGAVASNIKIPWDGNRMSFAKMTLDLQLQCPGATDRTCAEWDHTVHLFVCCDDSPMCGMELGRWISPYRRHVGRWLTDASHLIPLLSHKRCNFTMKHPPWTDPWYPILNLRFAEPLDWLKAQRGDGGLYPDHIEPIFIGSETFDISYNTKWPPYHFHVPTDVRRVTTYALITGHGSDNNNCAEFCVTSHNFLLNEANLNSRIFTNAGTPQGCAHRVKFGVEPNQHGTWLYGRNGWCPGENVAPWTLDITDQVLFGQENRIRYYGHYNNTDPNPTANPGNMIVSVYLVYWKEHTALSSPPKKYRKVS</sequence>
<dbReference type="SUPFAM" id="SSF52025">
    <property type="entry name" value="PA domain"/>
    <property type="match status" value="1"/>
</dbReference>
<evidence type="ECO:0000313" key="4">
    <source>
        <dbReference type="EMBL" id="GAU88644.1"/>
    </source>
</evidence>
<keyword evidence="5" id="KW-1185">Reference proteome</keyword>
<dbReference type="InterPro" id="IPR015197">
    <property type="entry name" value="PngaseF_C"/>
</dbReference>
<comment type="caution">
    <text evidence="4">The sequence shown here is derived from an EMBL/GenBank/DDBJ whole genome shotgun (WGS) entry which is preliminary data.</text>
</comment>
<dbReference type="Pfam" id="PF09112">
    <property type="entry name" value="N-glycanase_N"/>
    <property type="match status" value="1"/>
</dbReference>
<dbReference type="InterPro" id="IPR008977">
    <property type="entry name" value="PHM/PNGase_F_dom_sf"/>
</dbReference>
<dbReference type="InterPro" id="IPR046450">
    <property type="entry name" value="PA_dom_sf"/>
</dbReference>
<dbReference type="PANTHER" id="PTHR39319">
    <property type="entry name" value="SI:DKEY-256H2.1"/>
    <property type="match status" value="1"/>
</dbReference>
<dbReference type="InterPro" id="IPR003137">
    <property type="entry name" value="PA_domain"/>
</dbReference>
<dbReference type="SMART" id="SM01290">
    <property type="entry name" value="N-glycanase_N"/>
    <property type="match status" value="1"/>
</dbReference>
<dbReference type="SUPFAM" id="SSF49742">
    <property type="entry name" value="PHM/PNGase F"/>
    <property type="match status" value="1"/>
</dbReference>
<protein>
    <recommendedName>
        <fullName evidence="3">Peptide-N-glycosidase F N-terminal domain-containing protein</fullName>
    </recommendedName>
</protein>
<gene>
    <name evidence="4" type="primary">RvY_01302</name>
    <name evidence="4" type="synonym">RvY_01302.1</name>
    <name evidence="4" type="ORF">RvY_01302-1</name>
</gene>
<keyword evidence="1" id="KW-1015">Disulfide bond</keyword>
<dbReference type="Pfam" id="PF09113">
    <property type="entry name" value="N-glycanase_C"/>
    <property type="match status" value="1"/>
</dbReference>
<dbReference type="Gene3D" id="3.50.30.30">
    <property type="match status" value="1"/>
</dbReference>
<dbReference type="InterPro" id="IPR053251">
    <property type="entry name" value="N-glycanase"/>
</dbReference>
<dbReference type="PANTHER" id="PTHR39319:SF1">
    <property type="entry name" value="SI:DKEY-256H2.1"/>
    <property type="match status" value="1"/>
</dbReference>
<dbReference type="STRING" id="947166.A0A1D1UFU2"/>
<proteinExistence type="predicted"/>
<dbReference type="InterPro" id="IPR014784">
    <property type="entry name" value="Cu2_ascorb_mOase-like_C"/>
</dbReference>
<name>A0A1D1UFU2_RAMVA</name>
<dbReference type="CDD" id="cd00538">
    <property type="entry name" value="PA"/>
    <property type="match status" value="1"/>
</dbReference>
<evidence type="ECO:0000259" key="3">
    <source>
        <dbReference type="SMART" id="SM01290"/>
    </source>
</evidence>
<feature type="region of interest" description="Disordered" evidence="2">
    <location>
        <begin position="153"/>
        <end position="180"/>
    </location>
</feature>
<evidence type="ECO:0000256" key="2">
    <source>
        <dbReference type="SAM" id="MobiDB-lite"/>
    </source>
</evidence>
<evidence type="ECO:0000313" key="5">
    <source>
        <dbReference type="Proteomes" id="UP000186922"/>
    </source>
</evidence>
<dbReference type="Pfam" id="PF02225">
    <property type="entry name" value="PA"/>
    <property type="match status" value="1"/>
</dbReference>